<keyword evidence="2" id="KW-0732">Signal</keyword>
<protein>
    <recommendedName>
        <fullName evidence="5">Secreted protein</fullName>
    </recommendedName>
</protein>
<sequence length="116" mass="12159">MSSSCSFCWSVKTALSPLLSASLSSLADACSCGRVSGCSVARSSWPDAHQSSPDNSVARNSSPKVEKANRILSPRPRCFLPFSPSQGCCYCSAPFSSSPFAGIPLRRANDDAASPH</sequence>
<evidence type="ECO:0008006" key="5">
    <source>
        <dbReference type="Google" id="ProtNLM"/>
    </source>
</evidence>
<organism evidence="3 4">
    <name type="scientific">Rhodotorula toruloides</name>
    <name type="common">Yeast</name>
    <name type="synonym">Rhodosporidium toruloides</name>
    <dbReference type="NCBI Taxonomy" id="5286"/>
    <lineage>
        <taxon>Eukaryota</taxon>
        <taxon>Fungi</taxon>
        <taxon>Dikarya</taxon>
        <taxon>Basidiomycota</taxon>
        <taxon>Pucciniomycotina</taxon>
        <taxon>Microbotryomycetes</taxon>
        <taxon>Sporidiobolales</taxon>
        <taxon>Sporidiobolaceae</taxon>
        <taxon>Rhodotorula</taxon>
    </lineage>
</organism>
<reference evidence="3 4" key="1">
    <citation type="journal article" date="2018" name="Elife">
        <title>Functional genomics of lipid metabolism in the oleaginous yeast Rhodosporidium toruloides.</title>
        <authorList>
            <person name="Coradetti S.T."/>
            <person name="Pinel D."/>
            <person name="Geiselman G."/>
            <person name="Ito M."/>
            <person name="Mondo S."/>
            <person name="Reilly M.C."/>
            <person name="Cheng Y.F."/>
            <person name="Bauer S."/>
            <person name="Grigoriev I."/>
            <person name="Gladden J.M."/>
            <person name="Simmons B.A."/>
            <person name="Brem R."/>
            <person name="Arkin A.P."/>
            <person name="Skerker J.M."/>
        </authorList>
    </citation>
    <scope>NUCLEOTIDE SEQUENCE [LARGE SCALE GENOMIC DNA]</scope>
    <source>
        <strain evidence="3 4">NBRC 0880</strain>
    </source>
</reference>
<dbReference type="Proteomes" id="UP000239560">
    <property type="component" value="Unassembled WGS sequence"/>
</dbReference>
<proteinExistence type="predicted"/>
<comment type="caution">
    <text evidence="3">The sequence shown here is derived from an EMBL/GenBank/DDBJ whole genome shotgun (WGS) entry which is preliminary data.</text>
</comment>
<evidence type="ECO:0000256" key="1">
    <source>
        <dbReference type="SAM" id="MobiDB-lite"/>
    </source>
</evidence>
<dbReference type="AlphaFoldDB" id="A0A2T0A7X0"/>
<dbReference type="EMBL" id="LCTV02000007">
    <property type="protein sequence ID" value="PRQ74006.1"/>
    <property type="molecule type" value="Genomic_DNA"/>
</dbReference>
<gene>
    <name evidence="3" type="ORF">AAT19DRAFT_15573</name>
</gene>
<evidence type="ECO:0000256" key="2">
    <source>
        <dbReference type="SAM" id="SignalP"/>
    </source>
</evidence>
<name>A0A2T0A7X0_RHOTO</name>
<accession>A0A2T0A7X0</accession>
<feature type="region of interest" description="Disordered" evidence="1">
    <location>
        <begin position="44"/>
        <end position="69"/>
    </location>
</feature>
<feature type="chain" id="PRO_5015667840" description="Secreted protein" evidence="2">
    <location>
        <begin position="30"/>
        <end position="116"/>
    </location>
</feature>
<feature type="compositionally biased region" description="Polar residues" evidence="1">
    <location>
        <begin position="49"/>
        <end position="63"/>
    </location>
</feature>
<feature type="signal peptide" evidence="2">
    <location>
        <begin position="1"/>
        <end position="29"/>
    </location>
</feature>
<evidence type="ECO:0000313" key="4">
    <source>
        <dbReference type="Proteomes" id="UP000239560"/>
    </source>
</evidence>
<evidence type="ECO:0000313" key="3">
    <source>
        <dbReference type="EMBL" id="PRQ74006.1"/>
    </source>
</evidence>